<gene>
    <name evidence="2" type="ORF">Q764_14220</name>
</gene>
<dbReference type="Gene3D" id="3.40.50.300">
    <property type="entry name" value="P-loop containing nucleotide triphosphate hydrolases"/>
    <property type="match status" value="1"/>
</dbReference>
<sequence length="186" mass="21436">MFKFETSEYRSSLDSYAAAFNQALEKSLGDKIGFDDAQYLIGMARVHSVIQKWQELLNKQEVIFESRNNFMRVINELLQRKELTLNVRNELVIETQSGKKFPLINLSSGEKQLLIIFGETLLQRSEPHIFIADEPELSLHVEWQEKLVQNLKVLNPHAQMIFATHSPDIVGSFQKSVINIENCIKS</sequence>
<dbReference type="Pfam" id="PF13304">
    <property type="entry name" value="AAA_21"/>
    <property type="match status" value="1"/>
</dbReference>
<name>A0A0A2M0Q4_9FLAO</name>
<accession>A0A0A2M0Q4</accession>
<proteinExistence type="predicted"/>
<dbReference type="GO" id="GO:0005524">
    <property type="term" value="F:ATP binding"/>
    <property type="evidence" value="ECO:0007669"/>
    <property type="project" value="InterPro"/>
</dbReference>
<dbReference type="PANTHER" id="PTHR43581">
    <property type="entry name" value="ATP/GTP PHOSPHATASE"/>
    <property type="match status" value="1"/>
</dbReference>
<dbReference type="eggNOG" id="COG3950">
    <property type="taxonomic scope" value="Bacteria"/>
</dbReference>
<dbReference type="PANTHER" id="PTHR43581:SF2">
    <property type="entry name" value="EXCINUCLEASE ATPASE SUBUNIT"/>
    <property type="match status" value="1"/>
</dbReference>
<evidence type="ECO:0000313" key="3">
    <source>
        <dbReference type="Proteomes" id="UP000030121"/>
    </source>
</evidence>
<dbReference type="InterPro" id="IPR051396">
    <property type="entry name" value="Bact_Antivir_Def_Nuclease"/>
</dbReference>
<dbReference type="InterPro" id="IPR027417">
    <property type="entry name" value="P-loop_NTPase"/>
</dbReference>
<reference evidence="2 3" key="1">
    <citation type="submission" date="2013-09" db="EMBL/GenBank/DDBJ databases">
        <authorList>
            <person name="Zeng Z."/>
            <person name="Chen C."/>
        </authorList>
    </citation>
    <scope>NUCLEOTIDE SEQUENCE [LARGE SCALE GENOMIC DNA]</scope>
    <source>
        <strain evidence="2 3">GH29-5</strain>
    </source>
</reference>
<protein>
    <recommendedName>
        <fullName evidence="1">ATPase AAA-type core domain-containing protein</fullName>
    </recommendedName>
</protein>
<dbReference type="AlphaFoldDB" id="A0A0A2M0Q4"/>
<keyword evidence="3" id="KW-1185">Reference proteome</keyword>
<feature type="domain" description="ATPase AAA-type core" evidence="1">
    <location>
        <begin position="29"/>
        <end position="169"/>
    </location>
</feature>
<comment type="caution">
    <text evidence="2">The sequence shown here is derived from an EMBL/GenBank/DDBJ whole genome shotgun (WGS) entry which is preliminary data.</text>
</comment>
<dbReference type="InterPro" id="IPR003959">
    <property type="entry name" value="ATPase_AAA_core"/>
</dbReference>
<evidence type="ECO:0000259" key="1">
    <source>
        <dbReference type="Pfam" id="PF13304"/>
    </source>
</evidence>
<dbReference type="EMBL" id="JRLW01000054">
    <property type="protein sequence ID" value="KGO85151.1"/>
    <property type="molecule type" value="Genomic_DNA"/>
</dbReference>
<evidence type="ECO:0000313" key="2">
    <source>
        <dbReference type="EMBL" id="KGO85151.1"/>
    </source>
</evidence>
<organism evidence="2 3">
    <name type="scientific">Flavobacterium suncheonense GH29-5 = DSM 17707</name>
    <dbReference type="NCBI Taxonomy" id="1121899"/>
    <lineage>
        <taxon>Bacteria</taxon>
        <taxon>Pseudomonadati</taxon>
        <taxon>Bacteroidota</taxon>
        <taxon>Flavobacteriia</taxon>
        <taxon>Flavobacteriales</taxon>
        <taxon>Flavobacteriaceae</taxon>
        <taxon>Flavobacterium</taxon>
    </lineage>
</organism>
<dbReference type="OrthoDB" id="9815944at2"/>
<dbReference type="GO" id="GO:0016887">
    <property type="term" value="F:ATP hydrolysis activity"/>
    <property type="evidence" value="ECO:0007669"/>
    <property type="project" value="InterPro"/>
</dbReference>
<dbReference type="Proteomes" id="UP000030121">
    <property type="component" value="Unassembled WGS sequence"/>
</dbReference>
<dbReference type="SUPFAM" id="SSF52540">
    <property type="entry name" value="P-loop containing nucleoside triphosphate hydrolases"/>
    <property type="match status" value="1"/>
</dbReference>